<gene>
    <name evidence="2" type="ORF">FB550_104226</name>
</gene>
<dbReference type="SUPFAM" id="SSF46689">
    <property type="entry name" value="Homeodomain-like"/>
    <property type="match status" value="1"/>
</dbReference>
<sequence length="142" mass="16515">MSKIIFNEIQIKLLESNPNVDHVSERSISYTPDFKIRAVKENFNGKGPVQIFIEHGFDLQVIGSEKPKQCLKRWRKTFNQFGEDGFLTERRGKGSTGRPSSKQLTVEESLRKAEARIKYLEAELEFLKKLDELERQVSKEKK</sequence>
<dbReference type="Pfam" id="PF20310">
    <property type="entry name" value="HTH_Tnp_2"/>
    <property type="match status" value="1"/>
</dbReference>
<dbReference type="InterPro" id="IPR046929">
    <property type="entry name" value="HTH_Tnp"/>
</dbReference>
<organism evidence="2 3">
    <name type="scientific">Neobacillus bataviensis</name>
    <dbReference type="NCBI Taxonomy" id="220685"/>
    <lineage>
        <taxon>Bacteria</taxon>
        <taxon>Bacillati</taxon>
        <taxon>Bacillota</taxon>
        <taxon>Bacilli</taxon>
        <taxon>Bacillales</taxon>
        <taxon>Bacillaceae</taxon>
        <taxon>Neobacillus</taxon>
    </lineage>
</organism>
<protein>
    <submittedName>
        <fullName evidence="2">Uncharacterized protein</fullName>
    </submittedName>
</protein>
<evidence type="ECO:0000313" key="2">
    <source>
        <dbReference type="EMBL" id="TWE02675.1"/>
    </source>
</evidence>
<feature type="region of interest" description="Disordered" evidence="1">
    <location>
        <begin position="85"/>
        <end position="106"/>
    </location>
</feature>
<accession>A0A561DH22</accession>
<feature type="compositionally biased region" description="Polar residues" evidence="1">
    <location>
        <begin position="97"/>
        <end position="106"/>
    </location>
</feature>
<evidence type="ECO:0000313" key="3">
    <source>
        <dbReference type="Proteomes" id="UP000319671"/>
    </source>
</evidence>
<dbReference type="InterPro" id="IPR009057">
    <property type="entry name" value="Homeodomain-like_sf"/>
</dbReference>
<name>A0A561DH22_9BACI</name>
<comment type="caution">
    <text evidence="2">The sequence shown here is derived from an EMBL/GenBank/DDBJ whole genome shotgun (WGS) entry which is preliminary data.</text>
</comment>
<proteinExistence type="predicted"/>
<dbReference type="EMBL" id="VIVN01000004">
    <property type="protein sequence ID" value="TWE02675.1"/>
    <property type="molecule type" value="Genomic_DNA"/>
</dbReference>
<evidence type="ECO:0000256" key="1">
    <source>
        <dbReference type="SAM" id="MobiDB-lite"/>
    </source>
</evidence>
<reference evidence="2 3" key="1">
    <citation type="submission" date="2019-06" db="EMBL/GenBank/DDBJ databases">
        <title>Sorghum-associated microbial communities from plants grown in Nebraska, USA.</title>
        <authorList>
            <person name="Schachtman D."/>
        </authorList>
    </citation>
    <scope>NUCLEOTIDE SEQUENCE [LARGE SCALE GENOMIC DNA]</scope>
    <source>
        <strain evidence="2 3">2482</strain>
    </source>
</reference>
<dbReference type="Proteomes" id="UP000319671">
    <property type="component" value="Unassembled WGS sequence"/>
</dbReference>
<dbReference type="AlphaFoldDB" id="A0A561DH22"/>
<keyword evidence="3" id="KW-1185">Reference proteome</keyword>